<name>A0A2U8DU14_9CLOT</name>
<dbReference type="KEGG" id="cdrk:B9W14_17715"/>
<reference evidence="6" key="1">
    <citation type="submission" date="2017-04" db="EMBL/GenBank/DDBJ databases">
        <authorList>
            <person name="Song Y."/>
            <person name="Cho B.-K."/>
        </authorList>
    </citation>
    <scope>NUCLEOTIDE SEQUENCE [LARGE SCALE GENOMIC DNA]</scope>
    <source>
        <strain evidence="6">SL1</strain>
    </source>
</reference>
<dbReference type="SUPFAM" id="SSF53254">
    <property type="entry name" value="Phosphoglycerate mutase-like"/>
    <property type="match status" value="1"/>
</dbReference>
<dbReference type="InterPro" id="IPR001345">
    <property type="entry name" value="PG/BPGM_mutase_AS"/>
</dbReference>
<dbReference type="PANTHER" id="PTHR48100">
    <property type="entry name" value="BROAD-SPECIFICITY PHOSPHATASE YOR283W-RELATED"/>
    <property type="match status" value="1"/>
</dbReference>
<keyword evidence="1" id="KW-0324">Glycolysis</keyword>
<dbReference type="InterPro" id="IPR029033">
    <property type="entry name" value="His_PPase_superfam"/>
</dbReference>
<dbReference type="GO" id="GO:0016791">
    <property type="term" value="F:phosphatase activity"/>
    <property type="evidence" value="ECO:0007669"/>
    <property type="project" value="TreeGrafter"/>
</dbReference>
<keyword evidence="2" id="KW-0413">Isomerase</keyword>
<dbReference type="RefSeq" id="WP_032079508.1">
    <property type="nucleotide sequence ID" value="NZ_JIBU02000069.1"/>
</dbReference>
<dbReference type="GO" id="GO:0005737">
    <property type="term" value="C:cytoplasm"/>
    <property type="evidence" value="ECO:0007669"/>
    <property type="project" value="TreeGrafter"/>
</dbReference>
<feature type="active site" description="Proton donor/acceptor" evidence="3">
    <location>
        <position position="81"/>
    </location>
</feature>
<dbReference type="InterPro" id="IPR050275">
    <property type="entry name" value="PGM_Phosphatase"/>
</dbReference>
<dbReference type="AlphaFoldDB" id="A0A2U8DU14"/>
<gene>
    <name evidence="5" type="ORF">B9W14_17715</name>
</gene>
<evidence type="ECO:0000313" key="6">
    <source>
        <dbReference type="Proteomes" id="UP000244910"/>
    </source>
</evidence>
<dbReference type="SMART" id="SM00855">
    <property type="entry name" value="PGAM"/>
    <property type="match status" value="1"/>
</dbReference>
<dbReference type="OrthoDB" id="9781415at2"/>
<dbReference type="Gene3D" id="3.40.50.1240">
    <property type="entry name" value="Phosphoglycerate mutase-like"/>
    <property type="match status" value="1"/>
</dbReference>
<evidence type="ECO:0000313" key="5">
    <source>
        <dbReference type="EMBL" id="AWI06263.1"/>
    </source>
</evidence>
<proteinExistence type="predicted"/>
<accession>A0A2U8DU14</accession>
<organism evidence="5 6">
    <name type="scientific">Clostridium drakei</name>
    <dbReference type="NCBI Taxonomy" id="332101"/>
    <lineage>
        <taxon>Bacteria</taxon>
        <taxon>Bacillati</taxon>
        <taxon>Bacillota</taxon>
        <taxon>Clostridia</taxon>
        <taxon>Eubacteriales</taxon>
        <taxon>Clostridiaceae</taxon>
        <taxon>Clostridium</taxon>
    </lineage>
</organism>
<dbReference type="PROSITE" id="PS00175">
    <property type="entry name" value="PG_MUTASE"/>
    <property type="match status" value="1"/>
</dbReference>
<feature type="binding site" evidence="4">
    <location>
        <position position="57"/>
    </location>
    <ligand>
        <name>substrate</name>
    </ligand>
</feature>
<dbReference type="PANTHER" id="PTHR48100:SF1">
    <property type="entry name" value="HISTIDINE PHOSPHATASE FAMILY PROTEIN-RELATED"/>
    <property type="match status" value="1"/>
</dbReference>
<evidence type="ECO:0000256" key="1">
    <source>
        <dbReference type="ARBA" id="ARBA00023152"/>
    </source>
</evidence>
<evidence type="ECO:0000256" key="2">
    <source>
        <dbReference type="ARBA" id="ARBA00023235"/>
    </source>
</evidence>
<protein>
    <submittedName>
        <fullName evidence="5">Histidine phosphatase family protein</fullName>
    </submittedName>
</protein>
<evidence type="ECO:0000256" key="3">
    <source>
        <dbReference type="PIRSR" id="PIRSR613078-1"/>
    </source>
</evidence>
<dbReference type="Pfam" id="PF00300">
    <property type="entry name" value="His_Phos_1"/>
    <property type="match status" value="1"/>
</dbReference>
<dbReference type="CDD" id="cd07067">
    <property type="entry name" value="HP_PGM_like"/>
    <property type="match status" value="1"/>
</dbReference>
<dbReference type="InterPro" id="IPR013078">
    <property type="entry name" value="His_Pase_superF_clade-1"/>
</dbReference>
<sequence length="202" mass="23520">MKIYITRHGETEWNKELRMQGWKNSNLTEKGIEDAKSLGKHLKNIDFDLIYSSPLKRALDTAKYIRGMKNTKIVINENFKEMNFGLWEGMNEEELTKQYPKEYETFIQKPQFFKPFGGETFTELVKRIEKGLYDVIDNNINTDNILIVAHAVVIKAIMKIVKGYGIEKFWSLPFIRGTSITVLEVENRNIKILLEGDTSHVL</sequence>
<feature type="binding site" evidence="4">
    <location>
        <begin position="7"/>
        <end position="14"/>
    </location>
    <ligand>
        <name>substrate</name>
    </ligand>
</feature>
<feature type="active site" description="Tele-phosphohistidine intermediate" evidence="3">
    <location>
        <position position="8"/>
    </location>
</feature>
<evidence type="ECO:0000256" key="4">
    <source>
        <dbReference type="PIRSR" id="PIRSR613078-2"/>
    </source>
</evidence>
<dbReference type="Proteomes" id="UP000244910">
    <property type="component" value="Chromosome"/>
</dbReference>
<dbReference type="EMBL" id="CP020953">
    <property type="protein sequence ID" value="AWI06263.1"/>
    <property type="molecule type" value="Genomic_DNA"/>
</dbReference>
<keyword evidence="6" id="KW-1185">Reference proteome</keyword>